<comment type="caution">
    <text evidence="1">The sequence shown here is derived from an EMBL/GenBank/DDBJ whole genome shotgun (WGS) entry which is preliminary data.</text>
</comment>
<keyword evidence="2" id="KW-1185">Reference proteome</keyword>
<dbReference type="EMBL" id="JANBPW010005550">
    <property type="protein sequence ID" value="KAJ1932382.1"/>
    <property type="molecule type" value="Genomic_DNA"/>
</dbReference>
<evidence type="ECO:0000313" key="1">
    <source>
        <dbReference type="EMBL" id="KAJ1932382.1"/>
    </source>
</evidence>
<name>A0ACC1IZW5_9FUNG</name>
<organism evidence="1 2">
    <name type="scientific">Linderina macrospora</name>
    <dbReference type="NCBI Taxonomy" id="4868"/>
    <lineage>
        <taxon>Eukaryota</taxon>
        <taxon>Fungi</taxon>
        <taxon>Fungi incertae sedis</taxon>
        <taxon>Zoopagomycota</taxon>
        <taxon>Kickxellomycotina</taxon>
        <taxon>Kickxellomycetes</taxon>
        <taxon>Kickxellales</taxon>
        <taxon>Kickxellaceae</taxon>
        <taxon>Linderina</taxon>
    </lineage>
</organism>
<gene>
    <name evidence="1" type="ORF">FBU59_006389</name>
</gene>
<proteinExistence type="predicted"/>
<sequence length="110" mass="12611">MAGAPLVPVYVFGENDIFTQVMYPPLRRLQKWLQTKLMFALPVFYGRFGLVPHRVPLTVVVGTPIDVSRNEAPTAEEINRVHAEFIRQMSRLYSRFQPIYDPHGGDLVII</sequence>
<accession>A0ACC1IZW5</accession>
<reference evidence="1" key="1">
    <citation type="submission" date="2022-07" db="EMBL/GenBank/DDBJ databases">
        <title>Phylogenomic reconstructions and comparative analyses of Kickxellomycotina fungi.</title>
        <authorList>
            <person name="Reynolds N.K."/>
            <person name="Stajich J.E."/>
            <person name="Barry K."/>
            <person name="Grigoriev I.V."/>
            <person name="Crous P."/>
            <person name="Smith M.E."/>
        </authorList>
    </citation>
    <scope>NUCLEOTIDE SEQUENCE</scope>
    <source>
        <strain evidence="1">NRRL 5244</strain>
    </source>
</reference>
<evidence type="ECO:0000313" key="2">
    <source>
        <dbReference type="Proteomes" id="UP001150603"/>
    </source>
</evidence>
<dbReference type="Proteomes" id="UP001150603">
    <property type="component" value="Unassembled WGS sequence"/>
</dbReference>
<protein>
    <submittedName>
        <fullName evidence="1">Uncharacterized protein</fullName>
    </submittedName>
</protein>